<reference evidence="1" key="1">
    <citation type="journal article" date="2023" name="bioRxiv">
        <title>Improved chromosome-level genome assembly for marigold (Tagetes erecta).</title>
        <authorList>
            <person name="Jiang F."/>
            <person name="Yuan L."/>
            <person name="Wang S."/>
            <person name="Wang H."/>
            <person name="Xu D."/>
            <person name="Wang A."/>
            <person name="Fan W."/>
        </authorList>
    </citation>
    <scope>NUCLEOTIDE SEQUENCE</scope>
    <source>
        <strain evidence="1">WSJ</strain>
        <tissue evidence="1">Leaf</tissue>
    </source>
</reference>
<sequence length="127" mass="14966">MEIVTSRGFVSTLNRSWRRRRYQRINGRYKKLSKTVVFGGKNRGFWKIKAIRRLRLKIASPIRLWIKLKKAYMNMMLRIAGNEHVFGSQRIPNKLQVSGAYSMSEFQSRLIYEISKNLIASRELATV</sequence>
<accession>A0AAD8KII7</accession>
<evidence type="ECO:0000313" key="2">
    <source>
        <dbReference type="Proteomes" id="UP001229421"/>
    </source>
</evidence>
<evidence type="ECO:0000313" key="1">
    <source>
        <dbReference type="EMBL" id="KAK1423463.1"/>
    </source>
</evidence>
<keyword evidence="2" id="KW-1185">Reference proteome</keyword>
<dbReference type="EMBL" id="JAUHHV010000005">
    <property type="protein sequence ID" value="KAK1423463.1"/>
    <property type="molecule type" value="Genomic_DNA"/>
</dbReference>
<protein>
    <submittedName>
        <fullName evidence="1">Uncharacterized protein</fullName>
    </submittedName>
</protein>
<organism evidence="1 2">
    <name type="scientific">Tagetes erecta</name>
    <name type="common">African marigold</name>
    <dbReference type="NCBI Taxonomy" id="13708"/>
    <lineage>
        <taxon>Eukaryota</taxon>
        <taxon>Viridiplantae</taxon>
        <taxon>Streptophyta</taxon>
        <taxon>Embryophyta</taxon>
        <taxon>Tracheophyta</taxon>
        <taxon>Spermatophyta</taxon>
        <taxon>Magnoliopsida</taxon>
        <taxon>eudicotyledons</taxon>
        <taxon>Gunneridae</taxon>
        <taxon>Pentapetalae</taxon>
        <taxon>asterids</taxon>
        <taxon>campanulids</taxon>
        <taxon>Asterales</taxon>
        <taxon>Asteraceae</taxon>
        <taxon>Asteroideae</taxon>
        <taxon>Heliantheae alliance</taxon>
        <taxon>Tageteae</taxon>
        <taxon>Tagetes</taxon>
    </lineage>
</organism>
<comment type="caution">
    <text evidence="1">The sequence shown here is derived from an EMBL/GenBank/DDBJ whole genome shotgun (WGS) entry which is preliminary data.</text>
</comment>
<dbReference type="AlphaFoldDB" id="A0AAD8KII7"/>
<dbReference type="Proteomes" id="UP001229421">
    <property type="component" value="Unassembled WGS sequence"/>
</dbReference>
<dbReference type="PANTHER" id="PTHR33702:SF16">
    <property type="match status" value="1"/>
</dbReference>
<name>A0AAD8KII7_TARER</name>
<gene>
    <name evidence="1" type="ORF">QVD17_18766</name>
</gene>
<proteinExistence type="predicted"/>
<dbReference type="PANTHER" id="PTHR33702">
    <property type="entry name" value="BNAA09G40010D PROTEIN"/>
    <property type="match status" value="1"/>
</dbReference>